<feature type="domain" description="MATH" evidence="1">
    <location>
        <begin position="45"/>
        <end position="169"/>
    </location>
</feature>
<accession>A0A058ZVH3</accession>
<dbReference type="SUPFAM" id="SSF49599">
    <property type="entry name" value="TRAF domain-like"/>
    <property type="match status" value="1"/>
</dbReference>
<dbReference type="AlphaFoldDB" id="A0A058ZVH3"/>
<dbReference type="PANTHER" id="PTHR46162">
    <property type="entry name" value="TRAF-LIKE FAMILY PROTEIN"/>
    <property type="match status" value="1"/>
</dbReference>
<dbReference type="InParanoid" id="A0A058ZVH3"/>
<dbReference type="PROSITE" id="PS50144">
    <property type="entry name" value="MATH"/>
    <property type="match status" value="1"/>
</dbReference>
<dbReference type="Gene3D" id="2.60.210.10">
    <property type="entry name" value="Apoptosis, Tumor Necrosis Factor Receptor Associated Protein 2, Chain A"/>
    <property type="match status" value="1"/>
</dbReference>
<evidence type="ECO:0000259" key="1">
    <source>
        <dbReference type="PROSITE" id="PS50144"/>
    </source>
</evidence>
<proteinExistence type="predicted"/>
<dbReference type="PANTHER" id="PTHR46162:SF40">
    <property type="entry name" value="TRAF-LIKE FAMILY PROTEIN"/>
    <property type="match status" value="1"/>
</dbReference>
<dbReference type="STRING" id="71139.A0A058ZVH3"/>
<dbReference type="Gramene" id="KCW45813">
    <property type="protein sequence ID" value="KCW45813"/>
    <property type="gene ID" value="EUGRSUZ_L00331"/>
</dbReference>
<gene>
    <name evidence="2" type="ORF">EUGRSUZ_L00331</name>
</gene>
<dbReference type="CDD" id="cd00121">
    <property type="entry name" value="MATH"/>
    <property type="match status" value="1"/>
</dbReference>
<name>A0A058ZVH3_EUCGR</name>
<evidence type="ECO:0000313" key="2">
    <source>
        <dbReference type="EMBL" id="KCW45813.1"/>
    </source>
</evidence>
<dbReference type="OMA" id="CHKWRIS"/>
<protein>
    <recommendedName>
        <fullName evidence="1">MATH domain-containing protein</fullName>
    </recommendedName>
</protein>
<dbReference type="eggNOG" id="KOG1987">
    <property type="taxonomic scope" value="Eukaryota"/>
</dbReference>
<dbReference type="EMBL" id="KK198772">
    <property type="protein sequence ID" value="KCW45813.1"/>
    <property type="molecule type" value="Genomic_DNA"/>
</dbReference>
<dbReference type="InterPro" id="IPR008974">
    <property type="entry name" value="TRAF-like"/>
</dbReference>
<sequence length="182" mass="20962">MTMKSHSRPDNGYCKDNYCKLGAEVMVSKSKRKMETLTIVKDPPQNTITREIRQFSTSNKHPQYSKAFNVGGWDWKLKVFPQHIGAQQGKFLSVYLQAQGLRPRIKMYVKAKLRALNKNRTNDKEKTVSGWLSDENYNCGRSDFMPWGDLEKPNGGFVNNKELAFVVEILVISNVQRRDESI</sequence>
<dbReference type="Pfam" id="PF22486">
    <property type="entry name" value="MATH_2"/>
    <property type="match status" value="1"/>
</dbReference>
<reference evidence="2" key="1">
    <citation type="submission" date="2013-07" db="EMBL/GenBank/DDBJ databases">
        <title>The genome of Eucalyptus grandis.</title>
        <authorList>
            <person name="Schmutz J."/>
            <person name="Hayes R."/>
            <person name="Myburg A."/>
            <person name="Tuskan G."/>
            <person name="Grattapaglia D."/>
            <person name="Rokhsar D.S."/>
        </authorList>
    </citation>
    <scope>NUCLEOTIDE SEQUENCE</scope>
    <source>
        <tissue evidence="2">Leaf extractions</tissue>
    </source>
</reference>
<organism evidence="2">
    <name type="scientific">Eucalyptus grandis</name>
    <name type="common">Flooded gum</name>
    <dbReference type="NCBI Taxonomy" id="71139"/>
    <lineage>
        <taxon>Eukaryota</taxon>
        <taxon>Viridiplantae</taxon>
        <taxon>Streptophyta</taxon>
        <taxon>Embryophyta</taxon>
        <taxon>Tracheophyta</taxon>
        <taxon>Spermatophyta</taxon>
        <taxon>Magnoliopsida</taxon>
        <taxon>eudicotyledons</taxon>
        <taxon>Gunneridae</taxon>
        <taxon>Pentapetalae</taxon>
        <taxon>rosids</taxon>
        <taxon>malvids</taxon>
        <taxon>Myrtales</taxon>
        <taxon>Myrtaceae</taxon>
        <taxon>Myrtoideae</taxon>
        <taxon>Eucalypteae</taxon>
        <taxon>Eucalyptus</taxon>
    </lineage>
</organism>
<dbReference type="InterPro" id="IPR002083">
    <property type="entry name" value="MATH/TRAF_dom"/>
</dbReference>